<name>A0A8A7K5E6_9FIRM</name>
<gene>
    <name evidence="1" type="ORF">GM661_00385</name>
</gene>
<keyword evidence="2" id="KW-1185">Reference proteome</keyword>
<evidence type="ECO:0000313" key="2">
    <source>
        <dbReference type="Proteomes" id="UP000665020"/>
    </source>
</evidence>
<dbReference type="RefSeq" id="WP_230868248.1">
    <property type="nucleotide sequence ID" value="NZ_CP046640.1"/>
</dbReference>
<reference evidence="1" key="1">
    <citation type="submission" date="2019-12" db="EMBL/GenBank/DDBJ databases">
        <authorList>
            <person name="zhang j."/>
            <person name="sun C.M."/>
        </authorList>
    </citation>
    <scope>NUCLEOTIDE SEQUENCE</scope>
    <source>
        <strain evidence="1">NS-1</strain>
    </source>
</reference>
<dbReference type="EMBL" id="CP046640">
    <property type="protein sequence ID" value="QTL96531.1"/>
    <property type="molecule type" value="Genomic_DNA"/>
</dbReference>
<dbReference type="KEGG" id="ifn:GM661_00385"/>
<proteinExistence type="predicted"/>
<evidence type="ECO:0000313" key="1">
    <source>
        <dbReference type="EMBL" id="QTL96531.1"/>
    </source>
</evidence>
<dbReference type="AlphaFoldDB" id="A0A8A7K5E6"/>
<dbReference type="Proteomes" id="UP000665020">
    <property type="component" value="Chromosome"/>
</dbReference>
<organism evidence="1 2">
    <name type="scientific">Iocasia fonsfrigidae</name>
    <dbReference type="NCBI Taxonomy" id="2682810"/>
    <lineage>
        <taxon>Bacteria</taxon>
        <taxon>Bacillati</taxon>
        <taxon>Bacillota</taxon>
        <taxon>Clostridia</taxon>
        <taxon>Halanaerobiales</taxon>
        <taxon>Halanaerobiaceae</taxon>
        <taxon>Iocasia</taxon>
    </lineage>
</organism>
<accession>A0A8A7K5E6</accession>
<sequence>MGTCRVCGVETNGTICRRCEEHNRQEWCRDYERRAVDSPQRNSLAGQYRRDIMRKGGLNRGC</sequence>
<protein>
    <submittedName>
        <fullName evidence="1">Uncharacterized protein</fullName>
    </submittedName>
</protein>